<evidence type="ECO:0000313" key="1">
    <source>
        <dbReference type="EMBL" id="RLY04475.1"/>
    </source>
</evidence>
<sequence>MKFFGKMVANKLATVLVLLVILASLGLFITWKINRFNGTSNAQYNFVLKKFTKENQLLVAGAEWETTRNQNFESEATKKWPKWTNFFKDLIISRDIEVKVPIKTEFKLDLTQLNQDDIELKDNVLTFKTPLTVNVDSQQEGNPKIVSSSSGIVDKAVDLLTASKKAMDFLEEKAQETVYETSQEAIKDSERQEKVAKYAAENLEKLLNLDNQNQEKIDVQISTADLTFKNTDPKK</sequence>
<evidence type="ECO:0000313" key="2">
    <source>
        <dbReference type="Proteomes" id="UP000279194"/>
    </source>
</evidence>
<evidence type="ECO:0008006" key="3">
    <source>
        <dbReference type="Google" id="ProtNLM"/>
    </source>
</evidence>
<keyword evidence="2" id="KW-1185">Reference proteome</keyword>
<dbReference type="Proteomes" id="UP000279194">
    <property type="component" value="Unassembled WGS sequence"/>
</dbReference>
<dbReference type="RefSeq" id="WP_121834858.1">
    <property type="nucleotide sequence ID" value="NZ_CP163513.1"/>
</dbReference>
<accession>A0A3L9DU20</accession>
<organism evidence="1 2">
    <name type="scientific">Streptococcus hillyeri</name>
    <dbReference type="NCBI Taxonomy" id="2282420"/>
    <lineage>
        <taxon>Bacteria</taxon>
        <taxon>Bacillati</taxon>
        <taxon>Bacillota</taxon>
        <taxon>Bacilli</taxon>
        <taxon>Lactobacillales</taxon>
        <taxon>Streptococcaceae</taxon>
        <taxon>Streptococcus</taxon>
    </lineage>
</organism>
<proteinExistence type="predicted"/>
<name>A0A3L9DU20_9STRE</name>
<protein>
    <recommendedName>
        <fullName evidence="3">DUF4230 domain-containing protein</fullName>
    </recommendedName>
</protein>
<dbReference type="EMBL" id="RCVM01000003">
    <property type="protein sequence ID" value="RLY04475.1"/>
    <property type="molecule type" value="Genomic_DNA"/>
</dbReference>
<dbReference type="AlphaFoldDB" id="A0A3L9DU20"/>
<reference evidence="1 2" key="1">
    <citation type="submission" date="2018-10" db="EMBL/GenBank/DDBJ databases">
        <title>Streptococcus hillyeri sp. nov., isolated from equine tracheal sample.</title>
        <authorList>
            <person name="Macfadyen A.C."/>
            <person name="Waller A."/>
            <person name="Paterson G.K."/>
        </authorList>
    </citation>
    <scope>NUCLEOTIDE SEQUENCE [LARGE SCALE GENOMIC DNA]</scope>
    <source>
        <strain evidence="1 2">28462</strain>
    </source>
</reference>
<comment type="caution">
    <text evidence="1">The sequence shown here is derived from an EMBL/GenBank/DDBJ whole genome shotgun (WGS) entry which is preliminary data.</text>
</comment>
<dbReference type="OrthoDB" id="2216803at2"/>
<gene>
    <name evidence="1" type="ORF">EAF07_03290</name>
</gene>